<evidence type="ECO:0000259" key="1">
    <source>
        <dbReference type="PROSITE" id="PS51857"/>
    </source>
</evidence>
<sequence>MKIAPEITYRNVEKTVAIDSLIQEKIDKLERVCNYISSCHVAVEKTHDRPSSGSPYRVRIDITVPPGQEIVADSNPGETNQYVDVDTVIRDAFGMAQRQLRELARQQRDSDKSKDNNQADDTTGLVTKVFREQGYGFIKTLDGQDIYFHRNSVLHDDFDRIEVGTGVRFFAEEGEKGLQASTVQIVDKPGHRVNESNQTLIEPPLGWEE</sequence>
<dbReference type="PROSITE" id="PS51857">
    <property type="entry name" value="CSD_2"/>
    <property type="match status" value="1"/>
</dbReference>
<keyword evidence="3" id="KW-1185">Reference proteome</keyword>
<dbReference type="InterPro" id="IPR003489">
    <property type="entry name" value="RHF/RaiA"/>
</dbReference>
<proteinExistence type="predicted"/>
<comment type="caution">
    <text evidence="2">The sequence shown here is derived from an EMBL/GenBank/DDBJ whole genome shotgun (WGS) entry which is preliminary data.</text>
</comment>
<dbReference type="Proteomes" id="UP001576776">
    <property type="component" value="Unassembled WGS sequence"/>
</dbReference>
<dbReference type="InterPro" id="IPR036567">
    <property type="entry name" value="RHF-like"/>
</dbReference>
<feature type="domain" description="CSD" evidence="1">
    <location>
        <begin position="121"/>
        <end position="185"/>
    </location>
</feature>
<reference evidence="2 3" key="1">
    <citation type="submission" date="2024-09" db="EMBL/GenBank/DDBJ databases">
        <title>Floridaenema gen nov. (Aerosakkonemataceae, Aerosakkonematales ord. nov., Cyanobacteria) from benthic tropical and subtropical fresh waters, with the description of four new species.</title>
        <authorList>
            <person name="Moretto J.A."/>
            <person name="Berthold D.E."/>
            <person name="Lefler F.W."/>
            <person name="Huang I.-S."/>
            <person name="Laughinghouse H. IV."/>
        </authorList>
    </citation>
    <scope>NUCLEOTIDE SEQUENCE [LARGE SCALE GENOMIC DNA]</scope>
    <source>
        <strain evidence="2 3">BLCC-F154</strain>
    </source>
</reference>
<dbReference type="RefSeq" id="WP_413257336.1">
    <property type="nucleotide sequence ID" value="NZ_JBHFNS010000046.1"/>
</dbReference>
<name>A0ABV4YC66_9CYAN</name>
<gene>
    <name evidence="2" type="ORF">ACE1B6_11330</name>
</gene>
<dbReference type="InterPro" id="IPR011129">
    <property type="entry name" value="CSD"/>
</dbReference>
<evidence type="ECO:0000313" key="2">
    <source>
        <dbReference type="EMBL" id="MFB2935834.1"/>
    </source>
</evidence>
<accession>A0ABV4YC66</accession>
<dbReference type="SUPFAM" id="SSF50249">
    <property type="entry name" value="Nucleic acid-binding proteins"/>
    <property type="match status" value="1"/>
</dbReference>
<evidence type="ECO:0000313" key="3">
    <source>
        <dbReference type="Proteomes" id="UP001576776"/>
    </source>
</evidence>
<dbReference type="Pfam" id="PF02482">
    <property type="entry name" value="Ribosomal_S30AE"/>
    <property type="match status" value="1"/>
</dbReference>
<dbReference type="Gene3D" id="2.40.50.140">
    <property type="entry name" value="Nucleic acid-binding proteins"/>
    <property type="match status" value="1"/>
</dbReference>
<dbReference type="SUPFAM" id="SSF69754">
    <property type="entry name" value="Ribosome binding protein Y (YfiA homologue)"/>
    <property type="match status" value="1"/>
</dbReference>
<dbReference type="InterPro" id="IPR012340">
    <property type="entry name" value="NA-bd_OB-fold"/>
</dbReference>
<organism evidence="2 3">
    <name type="scientific">Floridaenema fluviatile BLCC-F154</name>
    <dbReference type="NCBI Taxonomy" id="3153640"/>
    <lineage>
        <taxon>Bacteria</taxon>
        <taxon>Bacillati</taxon>
        <taxon>Cyanobacteriota</taxon>
        <taxon>Cyanophyceae</taxon>
        <taxon>Oscillatoriophycideae</taxon>
        <taxon>Aerosakkonematales</taxon>
        <taxon>Aerosakkonemataceae</taxon>
        <taxon>Floridanema</taxon>
        <taxon>Floridanema fluviatile</taxon>
    </lineage>
</organism>
<dbReference type="Gene3D" id="3.30.160.100">
    <property type="entry name" value="Ribosome hibernation promotion factor-like"/>
    <property type="match status" value="1"/>
</dbReference>
<protein>
    <submittedName>
        <fullName evidence="2">HPF/RaiA family ribosome-associated protein</fullName>
    </submittedName>
</protein>
<dbReference type="InterPro" id="IPR002059">
    <property type="entry name" value="CSP_DNA-bd"/>
</dbReference>
<dbReference type="SMART" id="SM00357">
    <property type="entry name" value="CSP"/>
    <property type="match status" value="1"/>
</dbReference>
<dbReference type="Pfam" id="PF00313">
    <property type="entry name" value="CSD"/>
    <property type="match status" value="1"/>
</dbReference>
<dbReference type="EMBL" id="JBHFNS010000046">
    <property type="protein sequence ID" value="MFB2935834.1"/>
    <property type="molecule type" value="Genomic_DNA"/>
</dbReference>